<proteinExistence type="predicted"/>
<reference evidence="1 2" key="1">
    <citation type="journal article" date="2015" name="Genome Biol. Evol.">
        <title>Phylogenomic analyses indicate that early fungi evolved digesting cell walls of algal ancestors of land plants.</title>
        <authorList>
            <person name="Chang Y."/>
            <person name="Wang S."/>
            <person name="Sekimoto S."/>
            <person name="Aerts A.L."/>
            <person name="Choi C."/>
            <person name="Clum A."/>
            <person name="LaButti K.M."/>
            <person name="Lindquist E.A."/>
            <person name="Yee Ngan C."/>
            <person name="Ohm R.A."/>
            <person name="Salamov A.A."/>
            <person name="Grigoriev I.V."/>
            <person name="Spatafora J.W."/>
            <person name="Berbee M.L."/>
        </authorList>
    </citation>
    <scope>NUCLEOTIDE SEQUENCE [LARGE SCALE GENOMIC DNA]</scope>
    <source>
        <strain evidence="1 2">NRRL 1564</strain>
    </source>
</reference>
<dbReference type="EMBL" id="KZ303522">
    <property type="protein sequence ID" value="PIA14080.1"/>
    <property type="molecule type" value="Genomic_DNA"/>
</dbReference>
<protein>
    <submittedName>
        <fullName evidence="1">Uncharacterized protein</fullName>
    </submittedName>
</protein>
<sequence length="247" mass="28801">MQTTTDAEEVKVKLKETFTRKITKTLTCEAPNYDDLNELEYHIQALEGFGKKIDKNYIANSTSLRSREGCEFGPSDNVIKTWTEYLVYVIEIFPWEPIDFQHYSQLDFHKMANASVKERFTNFADRLKMDLKDYYDDCISCEFTAKCFEEGALTFLANMDWSLDKEGYDKKNYISRIPKPEKRDANHDVSTEVYDRFTRTVDQEIQRVLDVINTDQKEKSPATLVEESASKLKEVDWKNLVASPNTT</sequence>
<dbReference type="AlphaFoldDB" id="A0A2G5B503"/>
<organism evidence="1 2">
    <name type="scientific">Coemansia reversa (strain ATCC 12441 / NRRL 1564)</name>
    <dbReference type="NCBI Taxonomy" id="763665"/>
    <lineage>
        <taxon>Eukaryota</taxon>
        <taxon>Fungi</taxon>
        <taxon>Fungi incertae sedis</taxon>
        <taxon>Zoopagomycota</taxon>
        <taxon>Kickxellomycotina</taxon>
        <taxon>Kickxellomycetes</taxon>
        <taxon>Kickxellales</taxon>
        <taxon>Kickxellaceae</taxon>
        <taxon>Coemansia</taxon>
    </lineage>
</organism>
<dbReference type="Proteomes" id="UP000242474">
    <property type="component" value="Unassembled WGS sequence"/>
</dbReference>
<keyword evidence="2" id="KW-1185">Reference proteome</keyword>
<name>A0A2G5B503_COERN</name>
<evidence type="ECO:0000313" key="1">
    <source>
        <dbReference type="EMBL" id="PIA14080.1"/>
    </source>
</evidence>
<accession>A0A2G5B503</accession>
<gene>
    <name evidence="1" type="ORF">COEREDRAFT_89032</name>
</gene>
<evidence type="ECO:0000313" key="2">
    <source>
        <dbReference type="Proteomes" id="UP000242474"/>
    </source>
</evidence>